<sequence>MIPLTRRTARKNLETTLLSARTHPRPPQRPPARPHPNTPAFLAGAPKDASDAAEHDGAGAGGMHDFLRTPAPYTLLPTPLPNDCTSAENELFFMDSPTQDLLSVVDACLHNLYDVRRAKQIFDDLRVRKPGDPKFDTRLYNSILRAYMDMADILEPSRRAIWMDDAWLLFQVIESGEENVQPNAGSYALALLMWSKFSREGSPQYITDSADLTSHTPTSLLRNIIDRQIPITAVVSDRAFTSSKDVEQVIQLLSKAAVELDLPSVLQELGQAEALGALDALQTPELPEVVPVRTPAKITTNGVKDPISEPGNEENEVPFKIENLRRHLAQFTLARRVLPEDAAARQKLLEESVYDDAVERLRVQAEKLDELGLNNSELKQTDLQHWMWDWHTKLTARLKKDIIQLVKQEELSPPKASVYRLGPFLSLLKPEKLSLLTILELMRLHGSGGVSEGMKTARGLLAVGKAVELEYKAFVCRKNKISVPMTSARGPGQGSYFSRFSYNDLHARRLTAFKYMEDAEEWTSDWTQNTKVKVGSFLVDRLIDCATVTRTAVSKVTGEEVSEEHPAFFHSYEYMRGHKLGVIKLNPIIAQRMAKDGLRETLHPRHMPMLTKPKPWVSHDNGGYMYNKAPVMRFKESKEQLAYIKQACGEGNIELVLAGLDVLGATPWKINRRIFDVVLEVWNSGERMGKLPPAMYDLPEPPRPEGADTDPQARSVYLQRHRAWLQERANNHSDRCSVNYKIEIARAFIDDTIYMPHNLDFRGRAYPIPPHLNHIGDDLSRGLLLFADKKPLGVRGLRWLKIHLANLYGYDKATFDERVAFVEQHLDDIFDSAENPLSGRRWWGKADDPWQCLATCMELKAALESPDPLAYECALPVHQDGTCNGLQHYAALGGDSQGAKQVNLDVAERPSDVYTYVANMVEDAINEDIGKDKYAALLAGKISRKVVKQTVMTTVYGVTFIGAREQIHKQLRDRGDISEEEQYIASIYLAKKVLQCIGDLFKGAQAIQDYLTSCARLIAKSVPGTRLTEAMKVERKKSGKTASRLRKEQMTSVVWTTPLGLPIVQPYRKVKRRQIETGLQSVYISDPNVQSEVNTQKQASAFPPNFIHSLDATHMLLTALECQTQGLTFASVHDSYWTHPCDIDQMSEIIRNTFISLHSSDVLGRLDAEFRERYAGYKVPVVSLRTESLMRSLGLTENDTLVTTSEEEAAALESADVSSVVVEGETAPVAENGVVTISREQVKAELNKKRGSTRRAKAAAGAEDGAGAEGDVPANFQTKFVNLTDMLPRLPKKGEFDASVSAGAPSA</sequence>
<comment type="function">
    <text evidence="10">DNA-dependent RNA polymerase catalyzes the transcription of DNA into RNA using the four ribonucleoside triphosphates as substrates.</text>
</comment>
<evidence type="ECO:0000256" key="7">
    <source>
        <dbReference type="ARBA" id="ARBA00023128"/>
    </source>
</evidence>
<dbReference type="FunFam" id="1.10.287.260:FF:000001">
    <property type="entry name" value="DNA-directed RNA polymerase"/>
    <property type="match status" value="1"/>
</dbReference>
<keyword evidence="14" id="KW-1185">Reference proteome</keyword>
<gene>
    <name evidence="13" type="ORF">EVG20_g4686</name>
</gene>
<keyword evidence="6" id="KW-0809">Transit peptide</keyword>
<dbReference type="PROSITE" id="PS00489">
    <property type="entry name" value="RNA_POL_PHAGE_2"/>
    <property type="match status" value="1"/>
</dbReference>
<dbReference type="Proteomes" id="UP000298327">
    <property type="component" value="Unassembled WGS sequence"/>
</dbReference>
<keyword evidence="3 10" id="KW-0240">DNA-directed RNA polymerase</keyword>
<dbReference type="GO" id="GO:0003899">
    <property type="term" value="F:DNA-directed RNA polymerase activity"/>
    <property type="evidence" value="ECO:0007669"/>
    <property type="project" value="UniProtKB-EC"/>
</dbReference>
<dbReference type="PANTHER" id="PTHR10102">
    <property type="entry name" value="DNA-DIRECTED RNA POLYMERASE, MITOCHONDRIAL"/>
    <property type="match status" value="1"/>
</dbReference>
<dbReference type="InterPro" id="IPR024075">
    <property type="entry name" value="DNA-dir_RNA_pol_helix_hairp_sf"/>
</dbReference>
<evidence type="ECO:0000256" key="11">
    <source>
        <dbReference type="SAM" id="MobiDB-lite"/>
    </source>
</evidence>
<dbReference type="InterPro" id="IPR037159">
    <property type="entry name" value="RNA_POL_N_sf"/>
</dbReference>
<feature type="region of interest" description="Disordered" evidence="11">
    <location>
        <begin position="1246"/>
        <end position="1273"/>
    </location>
</feature>
<feature type="region of interest" description="Disordered" evidence="11">
    <location>
        <begin position="1"/>
        <end position="64"/>
    </location>
</feature>
<dbReference type="EMBL" id="SEOQ01000251">
    <property type="protein sequence ID" value="TFY66392.1"/>
    <property type="molecule type" value="Genomic_DNA"/>
</dbReference>
<keyword evidence="8 10" id="KW-0804">Transcription</keyword>
<dbReference type="Gene3D" id="1.10.1320.10">
    <property type="entry name" value="DNA-directed RNA polymerase, N-terminal domain"/>
    <property type="match status" value="1"/>
</dbReference>
<evidence type="ECO:0000256" key="9">
    <source>
        <dbReference type="ARBA" id="ARBA00048552"/>
    </source>
</evidence>
<dbReference type="InterPro" id="IPR029262">
    <property type="entry name" value="RPOL_N"/>
</dbReference>
<evidence type="ECO:0000256" key="1">
    <source>
        <dbReference type="ARBA" id="ARBA00004173"/>
    </source>
</evidence>
<evidence type="ECO:0000313" key="14">
    <source>
        <dbReference type="Proteomes" id="UP000298327"/>
    </source>
</evidence>
<dbReference type="InterPro" id="IPR043502">
    <property type="entry name" value="DNA/RNA_pol_sf"/>
</dbReference>
<dbReference type="FunFam" id="1.10.150.20:FF:000041">
    <property type="entry name" value="DNA-directed RNA polymerase"/>
    <property type="match status" value="1"/>
</dbReference>
<feature type="domain" description="DNA-directed RNA polymerase N-terminal" evidence="12">
    <location>
        <begin position="344"/>
        <end position="665"/>
    </location>
</feature>
<organism evidence="13 14">
    <name type="scientific">Dentipellis fragilis</name>
    <dbReference type="NCBI Taxonomy" id="205917"/>
    <lineage>
        <taxon>Eukaryota</taxon>
        <taxon>Fungi</taxon>
        <taxon>Dikarya</taxon>
        <taxon>Basidiomycota</taxon>
        <taxon>Agaricomycotina</taxon>
        <taxon>Agaricomycetes</taxon>
        <taxon>Russulales</taxon>
        <taxon>Hericiaceae</taxon>
        <taxon>Dentipellis</taxon>
    </lineage>
</organism>
<dbReference type="InterPro" id="IPR046950">
    <property type="entry name" value="DNA-dir_Rpol_C_phage-type"/>
</dbReference>
<evidence type="ECO:0000313" key="13">
    <source>
        <dbReference type="EMBL" id="TFY66392.1"/>
    </source>
</evidence>
<protein>
    <recommendedName>
        <fullName evidence="10">DNA-directed RNA polymerase</fullName>
        <ecNumber evidence="10">2.7.7.6</ecNumber>
    </recommendedName>
</protein>
<dbReference type="GO" id="GO:0001018">
    <property type="term" value="F:mitochondrial promoter sequence-specific DNA binding"/>
    <property type="evidence" value="ECO:0007669"/>
    <property type="project" value="TreeGrafter"/>
</dbReference>
<dbReference type="PANTHER" id="PTHR10102:SF0">
    <property type="entry name" value="DNA-DIRECTED RNA POLYMERASE, MITOCHONDRIAL"/>
    <property type="match status" value="1"/>
</dbReference>
<dbReference type="Gene3D" id="1.10.150.20">
    <property type="entry name" value="5' to 3' exonuclease, C-terminal subdomain"/>
    <property type="match status" value="1"/>
</dbReference>
<feature type="compositionally biased region" description="Low complexity" evidence="11">
    <location>
        <begin position="1258"/>
        <end position="1271"/>
    </location>
</feature>
<feature type="compositionally biased region" description="Pro residues" evidence="11">
    <location>
        <begin position="25"/>
        <end position="37"/>
    </location>
</feature>
<dbReference type="FunFam" id="1.10.287.280:FF:000001">
    <property type="entry name" value="DNA-directed RNA polymerase"/>
    <property type="match status" value="1"/>
</dbReference>
<dbReference type="Pfam" id="PF14700">
    <property type="entry name" value="RPOL_N"/>
    <property type="match status" value="1"/>
</dbReference>
<evidence type="ECO:0000256" key="6">
    <source>
        <dbReference type="ARBA" id="ARBA00022946"/>
    </source>
</evidence>
<dbReference type="GO" id="GO:0006390">
    <property type="term" value="P:mitochondrial transcription"/>
    <property type="evidence" value="ECO:0007669"/>
    <property type="project" value="TreeGrafter"/>
</dbReference>
<dbReference type="Gene3D" id="1.10.287.280">
    <property type="match status" value="1"/>
</dbReference>
<dbReference type="OrthoDB" id="276422at2759"/>
<evidence type="ECO:0000259" key="12">
    <source>
        <dbReference type="SMART" id="SM01311"/>
    </source>
</evidence>
<name>A0A4Y9YW01_9AGAM</name>
<evidence type="ECO:0000256" key="5">
    <source>
        <dbReference type="ARBA" id="ARBA00022695"/>
    </source>
</evidence>
<comment type="caution">
    <text evidence="13">The sequence shown here is derived from an EMBL/GenBank/DDBJ whole genome shotgun (WGS) entry which is preliminary data.</text>
</comment>
<accession>A0A4Y9YW01</accession>
<reference evidence="13 14" key="1">
    <citation type="submission" date="2019-02" db="EMBL/GenBank/DDBJ databases">
        <title>Genome sequencing of the rare red list fungi Dentipellis fragilis.</title>
        <authorList>
            <person name="Buettner E."/>
            <person name="Kellner H."/>
        </authorList>
    </citation>
    <scope>NUCLEOTIDE SEQUENCE [LARGE SCALE GENOMIC DNA]</scope>
    <source>
        <strain evidence="13 14">DSM 105465</strain>
    </source>
</reference>
<keyword evidence="5 10" id="KW-0548">Nucleotidyltransferase</keyword>
<dbReference type="STRING" id="205917.A0A4Y9YW01"/>
<comment type="catalytic activity">
    <reaction evidence="9 10">
        <text>RNA(n) + a ribonucleoside 5'-triphosphate = RNA(n+1) + diphosphate</text>
        <dbReference type="Rhea" id="RHEA:21248"/>
        <dbReference type="Rhea" id="RHEA-COMP:14527"/>
        <dbReference type="Rhea" id="RHEA-COMP:17342"/>
        <dbReference type="ChEBI" id="CHEBI:33019"/>
        <dbReference type="ChEBI" id="CHEBI:61557"/>
        <dbReference type="ChEBI" id="CHEBI:140395"/>
        <dbReference type="EC" id="2.7.7.6"/>
    </reaction>
</comment>
<keyword evidence="4 10" id="KW-0808">Transferase</keyword>
<keyword evidence="7" id="KW-0496">Mitochondrion</keyword>
<proteinExistence type="inferred from homology"/>
<evidence type="ECO:0000256" key="2">
    <source>
        <dbReference type="ARBA" id="ARBA00009493"/>
    </source>
</evidence>
<dbReference type="PROSITE" id="PS00900">
    <property type="entry name" value="RNA_POL_PHAGE_1"/>
    <property type="match status" value="1"/>
</dbReference>
<feature type="compositionally biased region" description="Basic and acidic residues" evidence="11">
    <location>
        <begin position="48"/>
        <end position="57"/>
    </location>
</feature>
<dbReference type="Gene3D" id="1.10.287.260">
    <property type="match status" value="1"/>
</dbReference>
<dbReference type="Pfam" id="PF00940">
    <property type="entry name" value="RNA_pol"/>
    <property type="match status" value="1"/>
</dbReference>
<comment type="subcellular location">
    <subcellularLocation>
        <location evidence="1">Mitochondrion</location>
    </subcellularLocation>
</comment>
<evidence type="ECO:0000256" key="3">
    <source>
        <dbReference type="ARBA" id="ARBA00022478"/>
    </source>
</evidence>
<dbReference type="GO" id="GO:0034245">
    <property type="term" value="C:mitochondrial DNA-directed RNA polymerase complex"/>
    <property type="evidence" value="ECO:0007669"/>
    <property type="project" value="TreeGrafter"/>
</dbReference>
<evidence type="ECO:0000256" key="4">
    <source>
        <dbReference type="ARBA" id="ARBA00022679"/>
    </source>
</evidence>
<dbReference type="SUPFAM" id="SSF56672">
    <property type="entry name" value="DNA/RNA polymerases"/>
    <property type="match status" value="1"/>
</dbReference>
<dbReference type="SMART" id="SM01311">
    <property type="entry name" value="RPOL_N"/>
    <property type="match status" value="1"/>
</dbReference>
<dbReference type="EC" id="2.7.7.6" evidence="10"/>
<evidence type="ECO:0000256" key="8">
    <source>
        <dbReference type="ARBA" id="ARBA00023163"/>
    </source>
</evidence>
<dbReference type="InterPro" id="IPR002092">
    <property type="entry name" value="DNA-dir_Rpol_phage-type"/>
</dbReference>
<comment type="similarity">
    <text evidence="2 10">Belongs to the phage and mitochondrial RNA polymerase family.</text>
</comment>
<evidence type="ECO:0000256" key="10">
    <source>
        <dbReference type="RuleBase" id="RU003805"/>
    </source>
</evidence>